<dbReference type="NCBIfam" id="TIGR02242">
    <property type="entry name" value="tail_TIGR02242"/>
    <property type="match status" value="1"/>
</dbReference>
<protein>
    <submittedName>
        <fullName evidence="1">Phage tail-like protein</fullName>
    </submittedName>
</protein>
<name>A0A7W8ZXF1_9MICO</name>
<accession>A0A7W8ZXF1</accession>
<dbReference type="EMBL" id="JACHBQ010000001">
    <property type="protein sequence ID" value="MBB5641922.1"/>
    <property type="molecule type" value="Genomic_DNA"/>
</dbReference>
<gene>
    <name evidence="1" type="ORF">BJ997_002470</name>
</gene>
<comment type="caution">
    <text evidence="1">The sequence shown here is derived from an EMBL/GenBank/DDBJ whole genome shotgun (WGS) entry which is preliminary data.</text>
</comment>
<dbReference type="Proteomes" id="UP000561726">
    <property type="component" value="Unassembled WGS sequence"/>
</dbReference>
<dbReference type="Pfam" id="PF09684">
    <property type="entry name" value="Tail_P2_I"/>
    <property type="match status" value="1"/>
</dbReference>
<dbReference type="InterPro" id="IPR011748">
    <property type="entry name" value="Unchr_phage_tail-like"/>
</dbReference>
<dbReference type="AlphaFoldDB" id="A0A7W8ZXF1"/>
<evidence type="ECO:0000313" key="2">
    <source>
        <dbReference type="Proteomes" id="UP000561726"/>
    </source>
</evidence>
<organism evidence="1 2">
    <name type="scientific">Cryobacterium roopkundense</name>
    <dbReference type="NCBI Taxonomy" id="1001240"/>
    <lineage>
        <taxon>Bacteria</taxon>
        <taxon>Bacillati</taxon>
        <taxon>Actinomycetota</taxon>
        <taxon>Actinomycetes</taxon>
        <taxon>Micrococcales</taxon>
        <taxon>Microbacteriaceae</taxon>
        <taxon>Cryobacterium</taxon>
    </lineage>
</organism>
<proteinExistence type="predicted"/>
<sequence length="189" mass="19853">MPRPVLPETEPSEALLLGILPEVFQVSAVRSAPLRALIAVTADLQTPVLDVLDAVDTLVHPYRAPEQLVPYLASWVDLDWLTGPTPGGSGVDPARQRDLVANAADLSARRGTPAGLARFLQLATGVGGFGVVDDPGAFHVVVHIPADAAGQVDLVHRIVGVMKPAHITHDLVVDSAPPSLSDGSSHERE</sequence>
<dbReference type="InterPro" id="IPR006521">
    <property type="entry name" value="Tail_protein_I"/>
</dbReference>
<dbReference type="RefSeq" id="WP_183323486.1">
    <property type="nucleotide sequence ID" value="NZ_JACHBQ010000001.1"/>
</dbReference>
<evidence type="ECO:0000313" key="1">
    <source>
        <dbReference type="EMBL" id="MBB5641922.1"/>
    </source>
</evidence>
<reference evidence="1 2" key="1">
    <citation type="submission" date="2020-08" db="EMBL/GenBank/DDBJ databases">
        <title>Sequencing the genomes of 1000 actinobacteria strains.</title>
        <authorList>
            <person name="Klenk H.-P."/>
        </authorList>
    </citation>
    <scope>NUCLEOTIDE SEQUENCE [LARGE SCALE GENOMIC DNA]</scope>
    <source>
        <strain evidence="1 2">DSM 21065</strain>
    </source>
</reference>